<dbReference type="AlphaFoldDB" id="A0A917YYG7"/>
<evidence type="ECO:0000313" key="2">
    <source>
        <dbReference type="Proteomes" id="UP000646523"/>
    </source>
</evidence>
<sequence length="243" mass="26115">MTHPFSMSLEIELNAAPEQVWDAIATGPGIDSWFMGHTELGTAVGEPADLTMMGQTEQATITAHEPGTRLAIRGAEAPDGQFMATEYLIEGRGGGTTVLRVVQSGILGDDWESEFEALRAGWPIYLETLKHYLTHFPGRAPSVTTVVRPGAGGPDAVWKTVTDSLGVTPDVAEGDDVRLPDGSAGVVFYANLPVNLGVRTGEGLYRFIHSGTDRGDALVLSHQNFTGRDEQSSWEAWTAERFG</sequence>
<dbReference type="SUPFAM" id="SSF55961">
    <property type="entry name" value="Bet v1-like"/>
    <property type="match status" value="1"/>
</dbReference>
<dbReference type="Proteomes" id="UP000646523">
    <property type="component" value="Unassembled WGS sequence"/>
</dbReference>
<evidence type="ECO:0008006" key="3">
    <source>
        <dbReference type="Google" id="ProtNLM"/>
    </source>
</evidence>
<evidence type="ECO:0000313" key="1">
    <source>
        <dbReference type="EMBL" id="GGO68187.1"/>
    </source>
</evidence>
<protein>
    <recommendedName>
        <fullName evidence="3">SRPBCC domain-containing protein</fullName>
    </recommendedName>
</protein>
<keyword evidence="2" id="KW-1185">Reference proteome</keyword>
<dbReference type="InterPro" id="IPR023393">
    <property type="entry name" value="START-like_dom_sf"/>
</dbReference>
<dbReference type="Gene3D" id="3.30.530.20">
    <property type="match status" value="1"/>
</dbReference>
<dbReference type="CDD" id="cd07814">
    <property type="entry name" value="SRPBCC_CalC_Aha1-like"/>
    <property type="match status" value="1"/>
</dbReference>
<dbReference type="InterPro" id="IPR019587">
    <property type="entry name" value="Polyketide_cyclase/dehydratase"/>
</dbReference>
<dbReference type="Pfam" id="PF10604">
    <property type="entry name" value="Polyketide_cyc2"/>
    <property type="match status" value="1"/>
</dbReference>
<dbReference type="EMBL" id="BMNH01000006">
    <property type="protein sequence ID" value="GGO68187.1"/>
    <property type="molecule type" value="Genomic_DNA"/>
</dbReference>
<accession>A0A917YYG7</accession>
<reference evidence="1" key="1">
    <citation type="journal article" date="2014" name="Int. J. Syst. Evol. Microbiol.">
        <title>Complete genome sequence of Corynebacterium casei LMG S-19264T (=DSM 44701T), isolated from a smear-ripened cheese.</title>
        <authorList>
            <consortium name="US DOE Joint Genome Institute (JGI-PGF)"/>
            <person name="Walter F."/>
            <person name="Albersmeier A."/>
            <person name="Kalinowski J."/>
            <person name="Ruckert C."/>
        </authorList>
    </citation>
    <scope>NUCLEOTIDE SEQUENCE</scope>
    <source>
        <strain evidence="1">CGMCC 4.7368</strain>
    </source>
</reference>
<reference evidence="1" key="2">
    <citation type="submission" date="2020-09" db="EMBL/GenBank/DDBJ databases">
        <authorList>
            <person name="Sun Q."/>
            <person name="Zhou Y."/>
        </authorList>
    </citation>
    <scope>NUCLEOTIDE SEQUENCE</scope>
    <source>
        <strain evidence="1">CGMCC 4.7368</strain>
    </source>
</reference>
<dbReference type="RefSeq" id="WP_189124350.1">
    <property type="nucleotide sequence ID" value="NZ_BMNH01000006.1"/>
</dbReference>
<gene>
    <name evidence="1" type="ORF">GCM10012289_26370</name>
</gene>
<organism evidence="1 2">
    <name type="scientific">Nonomuraea cavernae</name>
    <dbReference type="NCBI Taxonomy" id="2045107"/>
    <lineage>
        <taxon>Bacteria</taxon>
        <taxon>Bacillati</taxon>
        <taxon>Actinomycetota</taxon>
        <taxon>Actinomycetes</taxon>
        <taxon>Streptosporangiales</taxon>
        <taxon>Streptosporangiaceae</taxon>
        <taxon>Nonomuraea</taxon>
    </lineage>
</organism>
<comment type="caution">
    <text evidence="1">The sequence shown here is derived from an EMBL/GenBank/DDBJ whole genome shotgun (WGS) entry which is preliminary data.</text>
</comment>
<name>A0A917YYG7_9ACTN</name>
<proteinExistence type="predicted"/>